<evidence type="ECO:0000259" key="6">
    <source>
        <dbReference type="PROSITE" id="PS50089"/>
    </source>
</evidence>
<keyword evidence="8" id="KW-1185">Reference proteome</keyword>
<keyword evidence="1 3" id="KW-0479">Metal-binding</keyword>
<dbReference type="EMBL" id="LIAE01006806">
    <property type="protein sequence ID" value="PAV85140.1"/>
    <property type="molecule type" value="Genomic_DNA"/>
</dbReference>
<feature type="signal peptide" evidence="5">
    <location>
        <begin position="1"/>
        <end position="29"/>
    </location>
</feature>
<dbReference type="PROSITE" id="PS50089">
    <property type="entry name" value="ZF_RING_2"/>
    <property type="match status" value="1"/>
</dbReference>
<keyword evidence="1 3" id="KW-0863">Zinc-finger</keyword>
<dbReference type="CDD" id="cd16666">
    <property type="entry name" value="RING-H2_RNF43-like"/>
    <property type="match status" value="1"/>
</dbReference>
<proteinExistence type="predicted"/>
<organism evidence="7 8">
    <name type="scientific">Diploscapter pachys</name>
    <dbReference type="NCBI Taxonomy" id="2018661"/>
    <lineage>
        <taxon>Eukaryota</taxon>
        <taxon>Metazoa</taxon>
        <taxon>Ecdysozoa</taxon>
        <taxon>Nematoda</taxon>
        <taxon>Chromadorea</taxon>
        <taxon>Rhabditida</taxon>
        <taxon>Rhabditina</taxon>
        <taxon>Rhabditomorpha</taxon>
        <taxon>Rhabditoidea</taxon>
        <taxon>Rhabditidae</taxon>
        <taxon>Diploscapter</taxon>
    </lineage>
</organism>
<evidence type="ECO:0000256" key="4">
    <source>
        <dbReference type="SAM" id="Phobius"/>
    </source>
</evidence>
<dbReference type="SUPFAM" id="SSF57850">
    <property type="entry name" value="RING/U-box"/>
    <property type="match status" value="1"/>
</dbReference>
<gene>
    <name evidence="7" type="ORF">WR25_04549</name>
</gene>
<protein>
    <recommendedName>
        <fullName evidence="6">RING-type domain-containing protein</fullName>
    </recommendedName>
</protein>
<feature type="chain" id="PRO_5012765085" description="RING-type domain-containing protein" evidence="5">
    <location>
        <begin position="30"/>
        <end position="489"/>
    </location>
</feature>
<evidence type="ECO:0000256" key="5">
    <source>
        <dbReference type="SAM" id="SignalP"/>
    </source>
</evidence>
<evidence type="ECO:0000256" key="2">
    <source>
        <dbReference type="ARBA" id="ARBA00022833"/>
    </source>
</evidence>
<accession>A0A2A2LG73</accession>
<dbReference type="GO" id="GO:0008270">
    <property type="term" value="F:zinc ion binding"/>
    <property type="evidence" value="ECO:0007669"/>
    <property type="project" value="UniProtKB-KW"/>
</dbReference>
<dbReference type="Proteomes" id="UP000218231">
    <property type="component" value="Unassembled WGS sequence"/>
</dbReference>
<keyword evidence="4" id="KW-1133">Transmembrane helix</keyword>
<keyword evidence="4" id="KW-0472">Membrane</keyword>
<dbReference type="Gene3D" id="3.50.30.30">
    <property type="match status" value="1"/>
</dbReference>
<reference evidence="7 8" key="1">
    <citation type="journal article" date="2017" name="Curr. Biol.">
        <title>Genome architecture and evolution of a unichromosomal asexual nematode.</title>
        <authorList>
            <person name="Fradin H."/>
            <person name="Zegar C."/>
            <person name="Gutwein M."/>
            <person name="Lucas J."/>
            <person name="Kovtun M."/>
            <person name="Corcoran D."/>
            <person name="Baugh L.R."/>
            <person name="Kiontke K."/>
            <person name="Gunsalus K."/>
            <person name="Fitch D.H."/>
            <person name="Piano F."/>
        </authorList>
    </citation>
    <scope>NUCLEOTIDE SEQUENCE [LARGE SCALE GENOMIC DNA]</scope>
    <source>
        <strain evidence="7">PF1309</strain>
    </source>
</reference>
<dbReference type="PANTHER" id="PTHR16200">
    <property type="entry name" value="RING ZINC FINGER"/>
    <property type="match status" value="1"/>
</dbReference>
<keyword evidence="2" id="KW-0862">Zinc</keyword>
<name>A0A2A2LG73_9BILA</name>
<keyword evidence="4" id="KW-0812">Transmembrane</keyword>
<dbReference type="OrthoDB" id="8062037at2759"/>
<evidence type="ECO:0000313" key="8">
    <source>
        <dbReference type="Proteomes" id="UP000218231"/>
    </source>
</evidence>
<dbReference type="Gene3D" id="3.30.40.10">
    <property type="entry name" value="Zinc/RING finger domain, C3HC4 (zinc finger)"/>
    <property type="match status" value="1"/>
</dbReference>
<dbReference type="SMART" id="SM00184">
    <property type="entry name" value="RING"/>
    <property type="match status" value="1"/>
</dbReference>
<dbReference type="InterPro" id="IPR001841">
    <property type="entry name" value="Znf_RING"/>
</dbReference>
<feature type="domain" description="RING-type" evidence="6">
    <location>
        <begin position="326"/>
        <end position="367"/>
    </location>
</feature>
<dbReference type="AlphaFoldDB" id="A0A2A2LG73"/>
<evidence type="ECO:0000256" key="3">
    <source>
        <dbReference type="PROSITE-ProRule" id="PRU00175"/>
    </source>
</evidence>
<dbReference type="InterPro" id="IPR013083">
    <property type="entry name" value="Znf_RING/FYVE/PHD"/>
</dbReference>
<dbReference type="Pfam" id="PF13639">
    <property type="entry name" value="zf-RING_2"/>
    <property type="match status" value="1"/>
</dbReference>
<feature type="transmembrane region" description="Helical" evidence="4">
    <location>
        <begin position="224"/>
        <end position="246"/>
    </location>
</feature>
<dbReference type="STRING" id="2018661.A0A2A2LG73"/>
<sequence>MMFRIPQFISSNFWIYVYSLLFVIHSCSARPLQINEQHVDVIVTHTTFAAPVDQADQKDGSDRIIPGFAGFTTSQRLFGTFSLAGLSYETQGDVVQVSLYRACDARRKGLDRTVFGHISVVFLDEVQPFLAGCVALDNQARFAEKSGALALVVGPASRVQRSLKPLRIGASKIPVVVLDDNETERLRLELKQSTSVGSVASIRLSYVNAKPVQVLKLQVFRPTLLNLSLIACFMVLLIFISVLVFIKIRWRPSMHRDLWLRTLARAALGKMEIRSFQQTKNSKQSSFTSRRPFSRLRTARSKGSSRFAIFSSLTSVAPTSSGQDRCAICLDEYVDGVELRVLFCGHEFHPKCVDPWLLAHRRCPLCQFDVVYKQYPKVDSPIKHSRPLSAVGLPTESATSPLTHLLSTQEEQPLISPQEAARNAVQNLNRPSRIPRRPLIHTPRTRSLPRRRPLRRRNCLETTVRIGGYSSDVSSNFTITSPTLKAVIL</sequence>
<dbReference type="InterPro" id="IPR051073">
    <property type="entry name" value="ZNRF3_Arkadia_E3_ligases"/>
</dbReference>
<evidence type="ECO:0000313" key="7">
    <source>
        <dbReference type="EMBL" id="PAV85140.1"/>
    </source>
</evidence>
<comment type="caution">
    <text evidence="7">The sequence shown here is derived from an EMBL/GenBank/DDBJ whole genome shotgun (WGS) entry which is preliminary data.</text>
</comment>
<keyword evidence="5" id="KW-0732">Signal</keyword>
<evidence type="ECO:0000256" key="1">
    <source>
        <dbReference type="ARBA" id="ARBA00022771"/>
    </source>
</evidence>